<organism evidence="1 2">
    <name type="scientific">Araneus ventricosus</name>
    <name type="common">Orbweaver spider</name>
    <name type="synonym">Epeira ventricosa</name>
    <dbReference type="NCBI Taxonomy" id="182803"/>
    <lineage>
        <taxon>Eukaryota</taxon>
        <taxon>Metazoa</taxon>
        <taxon>Ecdysozoa</taxon>
        <taxon>Arthropoda</taxon>
        <taxon>Chelicerata</taxon>
        <taxon>Arachnida</taxon>
        <taxon>Araneae</taxon>
        <taxon>Araneomorphae</taxon>
        <taxon>Entelegynae</taxon>
        <taxon>Araneoidea</taxon>
        <taxon>Araneidae</taxon>
        <taxon>Araneus</taxon>
    </lineage>
</organism>
<evidence type="ECO:0000313" key="1">
    <source>
        <dbReference type="EMBL" id="GBL53780.1"/>
    </source>
</evidence>
<name>A0A4Y1ZJR6_ARAVE</name>
<keyword evidence="2" id="KW-1185">Reference proteome</keyword>
<reference evidence="1 2" key="1">
    <citation type="journal article" date="2019" name="Sci. Rep.">
        <title>Orb-weaving spider Araneus ventricosus genome elucidates the spidroin gene catalogue.</title>
        <authorList>
            <person name="Kono N."/>
            <person name="Nakamura H."/>
            <person name="Ohtoshi R."/>
            <person name="Moran D.A.P."/>
            <person name="Shinohara A."/>
            <person name="Yoshida Y."/>
            <person name="Fujiwara M."/>
            <person name="Mori M."/>
            <person name="Tomita M."/>
            <person name="Arakawa K."/>
        </authorList>
    </citation>
    <scope>NUCLEOTIDE SEQUENCE [LARGE SCALE GENOMIC DNA]</scope>
</reference>
<accession>A0A4Y1ZJR6</accession>
<gene>
    <name evidence="1" type="ORF">AVEN_50712_1</name>
</gene>
<proteinExistence type="predicted"/>
<dbReference type="EMBL" id="BGPR01075141">
    <property type="protein sequence ID" value="GBL53780.1"/>
    <property type="molecule type" value="Genomic_DNA"/>
</dbReference>
<protein>
    <submittedName>
        <fullName evidence="1">Uncharacterized protein</fullName>
    </submittedName>
</protein>
<feature type="non-terminal residue" evidence="1">
    <location>
        <position position="1"/>
    </location>
</feature>
<sequence>IHHSKSDLDRRVRYEVNDIGMSVQHSNCEPGTCLPKLTAIAQACVREAYLGGREEVIPNMYVKDLSKLKKEVVSSSAVFSL</sequence>
<dbReference type="AlphaFoldDB" id="A0A4Y1ZJR6"/>
<evidence type="ECO:0000313" key="2">
    <source>
        <dbReference type="Proteomes" id="UP000499080"/>
    </source>
</evidence>
<dbReference type="Proteomes" id="UP000499080">
    <property type="component" value="Unassembled WGS sequence"/>
</dbReference>
<comment type="caution">
    <text evidence="1">The sequence shown here is derived from an EMBL/GenBank/DDBJ whole genome shotgun (WGS) entry which is preliminary data.</text>
</comment>